<accession>A0A8H7BFT1</accession>
<organism evidence="2 3">
    <name type="scientific">Alternaria burnsii</name>
    <dbReference type="NCBI Taxonomy" id="1187904"/>
    <lineage>
        <taxon>Eukaryota</taxon>
        <taxon>Fungi</taxon>
        <taxon>Dikarya</taxon>
        <taxon>Ascomycota</taxon>
        <taxon>Pezizomycotina</taxon>
        <taxon>Dothideomycetes</taxon>
        <taxon>Pleosporomycetidae</taxon>
        <taxon>Pleosporales</taxon>
        <taxon>Pleosporineae</taxon>
        <taxon>Pleosporaceae</taxon>
        <taxon>Alternaria</taxon>
        <taxon>Alternaria sect. Alternaria</taxon>
    </lineage>
</organism>
<proteinExistence type="predicted"/>
<dbReference type="RefSeq" id="XP_038790702.1">
    <property type="nucleotide sequence ID" value="XM_038927410.1"/>
</dbReference>
<reference evidence="2" key="1">
    <citation type="submission" date="2020-01" db="EMBL/GenBank/DDBJ databases">
        <authorList>
            <person name="Feng Z.H.Z."/>
        </authorList>
    </citation>
    <scope>NUCLEOTIDE SEQUENCE</scope>
    <source>
        <strain evidence="2">CBS107.38</strain>
    </source>
</reference>
<dbReference type="EMBL" id="JAAABM010000002">
    <property type="protein sequence ID" value="KAF7680712.1"/>
    <property type="molecule type" value="Genomic_DNA"/>
</dbReference>
<keyword evidence="1" id="KW-0812">Transmembrane</keyword>
<evidence type="ECO:0000313" key="2">
    <source>
        <dbReference type="EMBL" id="KAF7680712.1"/>
    </source>
</evidence>
<keyword evidence="3" id="KW-1185">Reference proteome</keyword>
<dbReference type="Proteomes" id="UP000596902">
    <property type="component" value="Unassembled WGS sequence"/>
</dbReference>
<evidence type="ECO:0000256" key="1">
    <source>
        <dbReference type="SAM" id="Phobius"/>
    </source>
</evidence>
<keyword evidence="1" id="KW-1133">Transmembrane helix</keyword>
<feature type="transmembrane region" description="Helical" evidence="1">
    <location>
        <begin position="85"/>
        <end position="101"/>
    </location>
</feature>
<reference evidence="2" key="2">
    <citation type="submission" date="2020-08" db="EMBL/GenBank/DDBJ databases">
        <title>Draft Genome Sequence of Cumin Blight Pathogen Alternaria burnsii.</title>
        <authorList>
            <person name="Feng Z."/>
        </authorList>
    </citation>
    <scope>NUCLEOTIDE SEQUENCE</scope>
    <source>
        <strain evidence="2">CBS107.38</strain>
    </source>
</reference>
<evidence type="ECO:0000313" key="3">
    <source>
        <dbReference type="Proteomes" id="UP000596902"/>
    </source>
</evidence>
<dbReference type="GeneID" id="62200588"/>
<comment type="caution">
    <text evidence="2">The sequence shown here is derived from an EMBL/GenBank/DDBJ whole genome shotgun (WGS) entry which is preliminary data.</text>
</comment>
<gene>
    <name evidence="2" type="ORF">GT037_002363</name>
</gene>
<sequence length="522" mass="59014">MPVASNHHTRNQSHRSLQELRSIKDPQDLAFLNQPSYYETNVDLSQITVGTIQSRRKESEPIHSTTQPYNAFQDVQQTLLQLTKLYSLHIIVAASLYMFFFEVAVRLPFLLAVAFAIPSIHVLLVPEKPVTGDYTYNDDSEGLCRRYSIDSVVPGEPVAQYKTVGALHPAAAIFPGLTVFSPSTWFPRATDNIDFRHKRQRLHTTFRESTYQPRRTFHEAFEDTLPRVLESWTMFVFRTMVYQITSRITVFIIGRAYEAMTGEDMNVDDYIMNILLFYWNWATAHSWLHCTQHNNTGIKADMAAAAAETPPREIDPLGPWYAELCHGWPRAKQNPGNWQDEGLEYLWDLPAAASRSDTHACHPSQRGPLQYLASSIPQEPGHKPPTHTAPAPMVTALAGSSITLMFGGNGHSRGNFGGVEMGDPGKVSVYWAGSKEKEIVDVKELTEENLMQRNGFSEESFAYPLDKKVTAPGWGPEDLHDKGNWQTLHLPECMEKGRHMMIWVWSFGGGNKYSTCFDVMVA</sequence>
<dbReference type="AlphaFoldDB" id="A0A8H7BFT1"/>
<name>A0A8H7BFT1_9PLEO</name>
<keyword evidence="1" id="KW-0472">Membrane</keyword>
<protein>
    <submittedName>
        <fullName evidence="2">Uncharacterized protein</fullName>
    </submittedName>
</protein>